<name>A0AAJ1QET7_9FLAO</name>
<gene>
    <name evidence="1" type="ORF">HX001_09690</name>
</gene>
<protein>
    <submittedName>
        <fullName evidence="1">Uncharacterized protein</fullName>
    </submittedName>
</protein>
<dbReference type="RefSeq" id="WP_159155232.1">
    <property type="nucleotide sequence ID" value="NZ_CP013210.1"/>
</dbReference>
<dbReference type="Proteomes" id="UP001170959">
    <property type="component" value="Unassembled WGS sequence"/>
</dbReference>
<reference evidence="1" key="2">
    <citation type="journal article" date="2022" name="Sci. Total Environ.">
        <title>Prevalence, transmission, and molecular epidemiology of tet(X)-positive bacteria among humans, animals, and environmental niches in China: An epidemiological, and genomic-based study.</title>
        <authorList>
            <person name="Dong N."/>
            <person name="Zeng Y."/>
            <person name="Cai C."/>
            <person name="Sun C."/>
            <person name="Lu J."/>
            <person name="Liu C."/>
            <person name="Zhou H."/>
            <person name="Sun Q."/>
            <person name="Shu L."/>
            <person name="Wang H."/>
            <person name="Wang Y."/>
            <person name="Wang S."/>
            <person name="Wu C."/>
            <person name="Chan E.W."/>
            <person name="Chen G."/>
            <person name="Shen Z."/>
            <person name="Chen S."/>
            <person name="Zhang R."/>
        </authorList>
    </citation>
    <scope>NUCLEOTIDE SEQUENCE</scope>
    <source>
        <strain evidence="1">R655-4</strain>
    </source>
</reference>
<comment type="caution">
    <text evidence="1">The sequence shown here is derived from an EMBL/GenBank/DDBJ whole genome shotgun (WGS) entry which is preliminary data.</text>
</comment>
<evidence type="ECO:0000313" key="1">
    <source>
        <dbReference type="EMBL" id="MDM1072763.1"/>
    </source>
</evidence>
<accession>A0AAJ1QET7</accession>
<dbReference type="AlphaFoldDB" id="A0AAJ1QET7"/>
<proteinExistence type="predicted"/>
<sequence length="64" mass="7628">MQDVFRELTITVLAKRFISPFESSDLVKWSIEILKLEVECTDLYILTGLDHENTFVREKYFLRS</sequence>
<reference evidence="1" key="1">
    <citation type="submission" date="2020-06" db="EMBL/GenBank/DDBJ databases">
        <authorList>
            <person name="Dong N."/>
        </authorList>
    </citation>
    <scope>NUCLEOTIDE SEQUENCE</scope>
    <source>
        <strain evidence="1">R655-4</strain>
    </source>
</reference>
<organism evidence="1 2">
    <name type="scientific">Empedobacter brevis</name>
    <dbReference type="NCBI Taxonomy" id="247"/>
    <lineage>
        <taxon>Bacteria</taxon>
        <taxon>Pseudomonadati</taxon>
        <taxon>Bacteroidota</taxon>
        <taxon>Flavobacteriia</taxon>
        <taxon>Flavobacteriales</taxon>
        <taxon>Weeksellaceae</taxon>
        <taxon>Empedobacter</taxon>
    </lineage>
</organism>
<dbReference type="EMBL" id="JACAGJ010000004">
    <property type="protein sequence ID" value="MDM1072763.1"/>
    <property type="molecule type" value="Genomic_DNA"/>
</dbReference>
<evidence type="ECO:0000313" key="2">
    <source>
        <dbReference type="Proteomes" id="UP001170959"/>
    </source>
</evidence>